<feature type="transmembrane region" description="Helical" evidence="1">
    <location>
        <begin position="20"/>
        <end position="37"/>
    </location>
</feature>
<reference evidence="2" key="1">
    <citation type="submission" date="2020-05" db="EMBL/GenBank/DDBJ databases">
        <authorList>
            <person name="Chiriac C."/>
            <person name="Salcher M."/>
            <person name="Ghai R."/>
            <person name="Kavagutti S V."/>
        </authorList>
    </citation>
    <scope>NUCLEOTIDE SEQUENCE</scope>
</reference>
<gene>
    <name evidence="2" type="ORF">UFOPK3992_02023</name>
</gene>
<feature type="transmembrane region" description="Helical" evidence="1">
    <location>
        <begin position="173"/>
        <end position="197"/>
    </location>
</feature>
<keyword evidence="1" id="KW-0812">Transmembrane</keyword>
<keyword evidence="1" id="KW-0472">Membrane</keyword>
<dbReference type="AlphaFoldDB" id="A0A6J7RCP8"/>
<feature type="transmembrane region" description="Helical" evidence="1">
    <location>
        <begin position="102"/>
        <end position="125"/>
    </location>
</feature>
<feature type="transmembrane region" description="Helical" evidence="1">
    <location>
        <begin position="225"/>
        <end position="243"/>
    </location>
</feature>
<accession>A0A6J7RCP8</accession>
<evidence type="ECO:0000256" key="1">
    <source>
        <dbReference type="SAM" id="Phobius"/>
    </source>
</evidence>
<proteinExistence type="predicted"/>
<organism evidence="2">
    <name type="scientific">freshwater metagenome</name>
    <dbReference type="NCBI Taxonomy" id="449393"/>
    <lineage>
        <taxon>unclassified sequences</taxon>
        <taxon>metagenomes</taxon>
        <taxon>ecological metagenomes</taxon>
    </lineage>
</organism>
<protein>
    <submittedName>
        <fullName evidence="2">Unannotated protein</fullName>
    </submittedName>
</protein>
<feature type="transmembrane region" description="Helical" evidence="1">
    <location>
        <begin position="145"/>
        <end position="166"/>
    </location>
</feature>
<sequence length="248" mass="26472">MSAALLYEWRRITSIRSTAVLAVLYLLASAAVAYLLFKVMSGAVGPGDSAEGVPMIPLGMVMGAGTNPLAAIFLTTIAAQSFGHEYRYGVIRLTLSEFPRRWVVFVAKALMVAASVVALFLGSIVVTSLTVTVLGGSFEGLNSDLWLQLVRGCAYLLGYCLLAFAITLLTHNLVLGVVIPLLLSVVVEPLAAAGLSWQLPWLPNYLPLTAGSRFLDGGETMMQGGLVYLAWVVALMVVSFAMLQKRDA</sequence>
<feature type="transmembrane region" description="Helical" evidence="1">
    <location>
        <begin position="57"/>
        <end position="82"/>
    </location>
</feature>
<dbReference type="EMBL" id="CAFBOZ010000374">
    <property type="protein sequence ID" value="CAB5026410.1"/>
    <property type="molecule type" value="Genomic_DNA"/>
</dbReference>
<evidence type="ECO:0000313" key="2">
    <source>
        <dbReference type="EMBL" id="CAB5026410.1"/>
    </source>
</evidence>
<keyword evidence="1" id="KW-1133">Transmembrane helix</keyword>
<name>A0A6J7RCP8_9ZZZZ</name>